<evidence type="ECO:0000256" key="1">
    <source>
        <dbReference type="SAM" id="Phobius"/>
    </source>
</evidence>
<organism evidence="3">
    <name type="scientific">Caenorhabditis remanei</name>
    <name type="common">Caenorhabditis vulgaris</name>
    <dbReference type="NCBI Taxonomy" id="31234"/>
    <lineage>
        <taxon>Eukaryota</taxon>
        <taxon>Metazoa</taxon>
        <taxon>Ecdysozoa</taxon>
        <taxon>Nematoda</taxon>
        <taxon>Chromadorea</taxon>
        <taxon>Rhabditida</taxon>
        <taxon>Rhabditina</taxon>
        <taxon>Rhabditomorpha</taxon>
        <taxon>Rhabditoidea</taxon>
        <taxon>Rhabditidae</taxon>
        <taxon>Peloderinae</taxon>
        <taxon>Caenorhabditis</taxon>
    </lineage>
</organism>
<feature type="transmembrane region" description="Helical" evidence="1">
    <location>
        <begin position="98"/>
        <end position="119"/>
    </location>
</feature>
<dbReference type="InterPro" id="IPR053220">
    <property type="entry name" value="Nematode_rcpt-like_serp_H"/>
</dbReference>
<feature type="transmembrane region" description="Helical" evidence="1">
    <location>
        <begin position="20"/>
        <end position="41"/>
    </location>
</feature>
<keyword evidence="1" id="KW-0812">Transmembrane</keyword>
<proteinExistence type="predicted"/>
<reference evidence="2" key="1">
    <citation type="submission" date="2007-07" db="EMBL/GenBank/DDBJ databases">
        <title>PCAP assembly of the Caenorhabditis remanei genome.</title>
        <authorList>
            <consortium name="The Caenorhabditis remanei Sequencing Consortium"/>
            <person name="Wilson R.K."/>
        </authorList>
    </citation>
    <scope>NUCLEOTIDE SEQUENCE [LARGE SCALE GENOMIC DNA]</scope>
    <source>
        <strain evidence="2">PB4641</strain>
    </source>
</reference>
<keyword evidence="1" id="KW-1133">Transmembrane helix</keyword>
<gene>
    <name evidence="2" type="ORF">CRE_09302</name>
</gene>
<dbReference type="Pfam" id="PF10318">
    <property type="entry name" value="7TM_GPCR_Srh"/>
    <property type="match status" value="2"/>
</dbReference>
<dbReference type="EMBL" id="DS268409">
    <property type="protein sequence ID" value="EFO94901.1"/>
    <property type="molecule type" value="Genomic_DNA"/>
</dbReference>
<dbReference type="InParanoid" id="E3LI26"/>
<feature type="transmembrane region" description="Helical" evidence="1">
    <location>
        <begin position="262"/>
        <end position="285"/>
    </location>
</feature>
<evidence type="ECO:0008006" key="4">
    <source>
        <dbReference type="Google" id="ProtNLM"/>
    </source>
</evidence>
<feature type="transmembrane region" description="Helical" evidence="1">
    <location>
        <begin position="214"/>
        <end position="242"/>
    </location>
</feature>
<dbReference type="InterPro" id="IPR019422">
    <property type="entry name" value="7TM_GPCR_serpentine_rcpt_Srh"/>
</dbReference>
<evidence type="ECO:0000313" key="3">
    <source>
        <dbReference type="Proteomes" id="UP000008281"/>
    </source>
</evidence>
<keyword evidence="3" id="KW-1185">Reference proteome</keyword>
<feature type="transmembrane region" description="Helical" evidence="1">
    <location>
        <begin position="297"/>
        <end position="318"/>
    </location>
</feature>
<protein>
    <recommendedName>
        <fullName evidence="4">Serpentine Receptor, class H</fullName>
    </recommendedName>
</protein>
<keyword evidence="1" id="KW-0472">Membrane</keyword>
<dbReference type="Proteomes" id="UP000008281">
    <property type="component" value="Unassembled WGS sequence"/>
</dbReference>
<dbReference type="PANTHER" id="PTHR22941">
    <property type="entry name" value="SERPENTINE RECEPTOR"/>
    <property type="match status" value="1"/>
</dbReference>
<feature type="transmembrane region" description="Helical" evidence="1">
    <location>
        <begin position="53"/>
        <end position="78"/>
    </location>
</feature>
<name>E3LI26_CAERE</name>
<dbReference type="PANTHER" id="PTHR22941:SF2">
    <property type="entry name" value="SERPENTINE RECEPTOR, CLASS H-RELATED"/>
    <property type="match status" value="1"/>
</dbReference>
<dbReference type="OrthoDB" id="5855319at2759"/>
<dbReference type="eggNOG" id="ENOG502TJDV">
    <property type="taxonomic scope" value="Eukaryota"/>
</dbReference>
<dbReference type="OMA" id="QISIMAI"/>
<sequence length="354" mass="41006">MSFPCIPEAGFFDSPEFLSFALHFTTSISTPIHILGLYFLLFKTPDYMKTVRWYMVNLHTWIILFDYSVGILTVPIVLLPSFAGYSFGVLTKFKVPNLYQALLVLNCLGYVQISIMAIFENRFHTICDYIGKEYWTWLRYPWLATHYFGVFGVLLSFGYMTPDQSFAIETVLKACSSAIQFCNNPFLEAFQRLPCLLRDLYEAPILVIAEDYTYHVIVCMSFIAFYCTEGFIFTGSIIYHSIKQLKTKRMSRRTFQMQKNTFIALIIQMKVPLIMIIVPSLYGWISLLTNYHNQALMNIAVTIGSFHGAFSTVVMIFVHRPYREAITSIFVKQSGRVNVTEFQQRKDIFVVINY</sequence>
<dbReference type="HOGENOM" id="CLU_042960_1_1_1"/>
<accession>E3LI26</accession>
<evidence type="ECO:0000313" key="2">
    <source>
        <dbReference type="EMBL" id="EFO94901.1"/>
    </source>
</evidence>
<dbReference type="AlphaFoldDB" id="E3LI26"/>
<feature type="transmembrane region" description="Helical" evidence="1">
    <location>
        <begin position="140"/>
        <end position="160"/>
    </location>
</feature>